<accession>A0A840ZSB2</accession>
<dbReference type="AlphaFoldDB" id="A0A840ZSB2"/>
<dbReference type="Proteomes" id="UP000583454">
    <property type="component" value="Unassembled WGS sequence"/>
</dbReference>
<keyword evidence="2" id="KW-1185">Reference proteome</keyword>
<proteinExistence type="predicted"/>
<dbReference type="EMBL" id="JACHOP010000032">
    <property type="protein sequence ID" value="MBB5760014.1"/>
    <property type="molecule type" value="Genomic_DNA"/>
</dbReference>
<name>A0A840ZSB2_9HYPH</name>
<evidence type="ECO:0000313" key="1">
    <source>
        <dbReference type="EMBL" id="MBB5760014.1"/>
    </source>
</evidence>
<protein>
    <submittedName>
        <fullName evidence="1">Uncharacterized protein</fullName>
    </submittedName>
</protein>
<gene>
    <name evidence="1" type="ORF">HNR00_004754</name>
</gene>
<reference evidence="1 2" key="1">
    <citation type="submission" date="2020-08" db="EMBL/GenBank/DDBJ databases">
        <title>Genomic Encyclopedia of Type Strains, Phase IV (KMG-IV): sequencing the most valuable type-strain genomes for metagenomic binning, comparative biology and taxonomic classification.</title>
        <authorList>
            <person name="Goeker M."/>
        </authorList>
    </citation>
    <scope>NUCLEOTIDE SEQUENCE [LARGE SCALE GENOMIC DNA]</scope>
    <source>
        <strain evidence="1 2">DSM 2163</strain>
    </source>
</reference>
<comment type="caution">
    <text evidence="1">The sequence shown here is derived from an EMBL/GenBank/DDBJ whole genome shotgun (WGS) entry which is preliminary data.</text>
</comment>
<evidence type="ECO:0000313" key="2">
    <source>
        <dbReference type="Proteomes" id="UP000583454"/>
    </source>
</evidence>
<sequence length="33" mass="3550">MDACEQIGTVHCRAVDSVILILVAPMPRRGKLG</sequence>
<organism evidence="1 2">
    <name type="scientific">Methylorubrum rhodinum</name>
    <dbReference type="NCBI Taxonomy" id="29428"/>
    <lineage>
        <taxon>Bacteria</taxon>
        <taxon>Pseudomonadati</taxon>
        <taxon>Pseudomonadota</taxon>
        <taxon>Alphaproteobacteria</taxon>
        <taxon>Hyphomicrobiales</taxon>
        <taxon>Methylobacteriaceae</taxon>
        <taxon>Methylorubrum</taxon>
    </lineage>
</organism>